<proteinExistence type="predicted"/>
<protein>
    <submittedName>
        <fullName evidence="6">Feline leukemia virus subgroup C cellular receptor 1</fullName>
    </submittedName>
</protein>
<dbReference type="Proteomes" id="UP000694388">
    <property type="component" value="Unplaced"/>
</dbReference>
<dbReference type="PANTHER" id="PTHR10924:SF4">
    <property type="entry name" value="GH15861P"/>
    <property type="match status" value="1"/>
</dbReference>
<evidence type="ECO:0000256" key="4">
    <source>
        <dbReference type="ARBA" id="ARBA00023136"/>
    </source>
</evidence>
<dbReference type="Pfam" id="PF07690">
    <property type="entry name" value="MFS_1"/>
    <property type="match status" value="1"/>
</dbReference>
<comment type="subcellular location">
    <subcellularLocation>
        <location evidence="1">Membrane</location>
        <topology evidence="1">Multi-pass membrane protein</topology>
    </subcellularLocation>
</comment>
<evidence type="ECO:0000256" key="5">
    <source>
        <dbReference type="SAM" id="Phobius"/>
    </source>
</evidence>
<dbReference type="InterPro" id="IPR049680">
    <property type="entry name" value="FLVCR1-2_SLC49-like"/>
</dbReference>
<reference evidence="6" key="1">
    <citation type="submission" date="2025-08" db="UniProtKB">
        <authorList>
            <consortium name="Ensembl"/>
        </authorList>
    </citation>
    <scope>IDENTIFICATION</scope>
</reference>
<name>A0A8C4PYT3_EPTBU</name>
<dbReference type="InterPro" id="IPR036259">
    <property type="entry name" value="MFS_trans_sf"/>
</dbReference>
<keyword evidence="7" id="KW-1185">Reference proteome</keyword>
<sequence>KQTENDTNLENSDTPLPLSKCFLMTWQHLIGCKVKSRARASSLHRDVRDREADGPRASKLLPRLTAMEKNVMSGHESGGTRLYPLRWVIVALFSCYSLSNAFQWIEYGIINNIFSRYYNVSSTDVDWLSISYMVVYIPLIFPATWLLDMQGLRVVALLGAALNCAGAWVKTGSAQPHLFPVTVVGQVMCACAQSLILGLPSHIASVWFGPREVSTACALGVFGNQVSSLVFHEFPLVLSKCHMISFIFFYFINFLTLPPPHSPPVVFKEQPPIPPSHAQAAIRSNTHKDYSYKKSILRLFNNKAFLNVLISYKCVTFLLVYFLTFVSMVVFTFTLSLGHIWVVFVTGGVLGFTMTGYLPVGFEYAVELTYPESEGTSSGLLNASAQVCSIAITHLNNIRETLVLCIRVGSVLAFAKPRFIRQTARW</sequence>
<dbReference type="PANTHER" id="PTHR10924">
    <property type="entry name" value="MAJOR FACILITATOR SUPERFAMILY PROTEIN-RELATED"/>
    <property type="match status" value="1"/>
</dbReference>
<dbReference type="GO" id="GO:0020037">
    <property type="term" value="F:heme binding"/>
    <property type="evidence" value="ECO:0007669"/>
    <property type="project" value="TreeGrafter"/>
</dbReference>
<feature type="transmembrane region" description="Helical" evidence="5">
    <location>
        <begin position="339"/>
        <end position="360"/>
    </location>
</feature>
<keyword evidence="3 5" id="KW-1133">Transmembrane helix</keyword>
<dbReference type="Gene3D" id="1.20.1250.20">
    <property type="entry name" value="MFS general substrate transporter like domains"/>
    <property type="match status" value="1"/>
</dbReference>
<dbReference type="GO" id="GO:0016020">
    <property type="term" value="C:membrane"/>
    <property type="evidence" value="ECO:0007669"/>
    <property type="project" value="UniProtKB-SubCell"/>
</dbReference>
<reference evidence="6" key="2">
    <citation type="submission" date="2025-09" db="UniProtKB">
        <authorList>
            <consortium name="Ensembl"/>
        </authorList>
    </citation>
    <scope>IDENTIFICATION</scope>
</reference>
<evidence type="ECO:0000256" key="1">
    <source>
        <dbReference type="ARBA" id="ARBA00004141"/>
    </source>
</evidence>
<accession>A0A8C4PYT3</accession>
<feature type="transmembrane region" description="Helical" evidence="5">
    <location>
        <begin position="85"/>
        <end position="105"/>
    </location>
</feature>
<feature type="transmembrane region" description="Helical" evidence="5">
    <location>
        <begin position="304"/>
        <end position="333"/>
    </location>
</feature>
<organism evidence="6 7">
    <name type="scientific">Eptatretus burgeri</name>
    <name type="common">Inshore hagfish</name>
    <dbReference type="NCBI Taxonomy" id="7764"/>
    <lineage>
        <taxon>Eukaryota</taxon>
        <taxon>Metazoa</taxon>
        <taxon>Chordata</taxon>
        <taxon>Craniata</taxon>
        <taxon>Vertebrata</taxon>
        <taxon>Cyclostomata</taxon>
        <taxon>Myxini</taxon>
        <taxon>Myxiniformes</taxon>
        <taxon>Myxinidae</taxon>
        <taxon>Eptatretinae</taxon>
        <taxon>Eptatretus</taxon>
    </lineage>
</organism>
<evidence type="ECO:0000313" key="6">
    <source>
        <dbReference type="Ensembl" id="ENSEBUP00000006385.1"/>
    </source>
</evidence>
<keyword evidence="2 5" id="KW-0812">Transmembrane</keyword>
<dbReference type="InterPro" id="IPR011701">
    <property type="entry name" value="MFS"/>
</dbReference>
<keyword evidence="4 5" id="KW-0472">Membrane</keyword>
<dbReference type="GO" id="GO:0097037">
    <property type="term" value="P:heme export"/>
    <property type="evidence" value="ECO:0007669"/>
    <property type="project" value="TreeGrafter"/>
</dbReference>
<dbReference type="GO" id="GO:0015232">
    <property type="term" value="F:heme transmembrane transporter activity"/>
    <property type="evidence" value="ECO:0007669"/>
    <property type="project" value="TreeGrafter"/>
</dbReference>
<evidence type="ECO:0000256" key="3">
    <source>
        <dbReference type="ARBA" id="ARBA00022989"/>
    </source>
</evidence>
<evidence type="ECO:0000313" key="7">
    <source>
        <dbReference type="Proteomes" id="UP000694388"/>
    </source>
</evidence>
<evidence type="ECO:0000256" key="2">
    <source>
        <dbReference type="ARBA" id="ARBA00022692"/>
    </source>
</evidence>
<feature type="transmembrane region" description="Helical" evidence="5">
    <location>
        <begin position="125"/>
        <end position="147"/>
    </location>
</feature>
<dbReference type="AlphaFoldDB" id="A0A8C4PYT3"/>
<dbReference type="SUPFAM" id="SSF103473">
    <property type="entry name" value="MFS general substrate transporter"/>
    <property type="match status" value="1"/>
</dbReference>
<dbReference type="GeneTree" id="ENSGT01030000234625"/>
<dbReference type="Ensembl" id="ENSEBUT00000006840.1">
    <property type="protein sequence ID" value="ENSEBUP00000006385.1"/>
    <property type="gene ID" value="ENSEBUG00000004224.1"/>
</dbReference>